<keyword evidence="3 6" id="KW-0378">Hydrolase</keyword>
<dbReference type="EC" id="3.2.2.20" evidence="6"/>
<gene>
    <name evidence="6" type="ORF">MNBD_ALPHA02-2509</name>
</gene>
<dbReference type="SUPFAM" id="SSF48150">
    <property type="entry name" value="DNA-glycosylase"/>
    <property type="match status" value="1"/>
</dbReference>
<dbReference type="AlphaFoldDB" id="A0A3B0S2U6"/>
<keyword evidence="2" id="KW-0227">DNA damage</keyword>
<evidence type="ECO:0000256" key="5">
    <source>
        <dbReference type="ARBA" id="ARBA00023204"/>
    </source>
</evidence>
<name>A0A3B0S2U6_9ZZZZ</name>
<dbReference type="FunFam" id="1.10.340.30:FF:000009">
    <property type="entry name" value="DNA-3-methyladenine glycosylase I"/>
    <property type="match status" value="1"/>
</dbReference>
<dbReference type="Gene3D" id="1.10.340.30">
    <property type="entry name" value="Hypothetical protein, domain 2"/>
    <property type="match status" value="1"/>
</dbReference>
<protein>
    <submittedName>
        <fullName evidence="6">DNA-3-methyladenine glycosylase</fullName>
        <ecNumber evidence="6">3.2.2.20</ecNumber>
    </submittedName>
</protein>
<dbReference type="InterPro" id="IPR011257">
    <property type="entry name" value="DNA_glycosylase"/>
</dbReference>
<dbReference type="InterPro" id="IPR005019">
    <property type="entry name" value="Adenine_glyco"/>
</dbReference>
<dbReference type="InterPro" id="IPR004597">
    <property type="entry name" value="Tag"/>
</dbReference>
<evidence type="ECO:0000313" key="6">
    <source>
        <dbReference type="EMBL" id="VAV97501.1"/>
    </source>
</evidence>
<evidence type="ECO:0000256" key="2">
    <source>
        <dbReference type="ARBA" id="ARBA00022763"/>
    </source>
</evidence>
<organism evidence="6">
    <name type="scientific">hydrothermal vent metagenome</name>
    <dbReference type="NCBI Taxonomy" id="652676"/>
    <lineage>
        <taxon>unclassified sequences</taxon>
        <taxon>metagenomes</taxon>
        <taxon>ecological metagenomes</taxon>
    </lineage>
</organism>
<dbReference type="InterPro" id="IPR052891">
    <property type="entry name" value="DNA-3mA_glycosylase"/>
</dbReference>
<dbReference type="NCBIfam" id="TIGR00624">
    <property type="entry name" value="tag"/>
    <property type="match status" value="1"/>
</dbReference>
<accession>A0A3B0S2U6</accession>
<proteinExistence type="predicted"/>
<dbReference type="Pfam" id="PF03352">
    <property type="entry name" value="Adenine_glyco"/>
    <property type="match status" value="1"/>
</dbReference>
<evidence type="ECO:0000256" key="4">
    <source>
        <dbReference type="ARBA" id="ARBA00022833"/>
    </source>
</evidence>
<dbReference type="PANTHER" id="PTHR30037:SF4">
    <property type="entry name" value="DNA-3-METHYLADENINE GLYCOSYLASE I"/>
    <property type="match status" value="1"/>
</dbReference>
<sequence length="190" mass="21964">MTGKTRCSWPGDDPLYVAYHDEEWGVPVYQSQQLFEKLILDGFQAGLSWITILRRKPGFLKAFDNFDPEKIARYGEDDIERLMNDKGIIRNRLKVLSTIKNALIYLEMEQEKTDNFSDFIWSFTDGKIIQNEWEGIGQLPAETIESKAMSKALKKKGFKFCGPTICYAFMQAVGIVNDHDIHCFRHAELK</sequence>
<evidence type="ECO:0000256" key="1">
    <source>
        <dbReference type="ARBA" id="ARBA00022723"/>
    </source>
</evidence>
<keyword evidence="4" id="KW-0862">Zinc</keyword>
<dbReference type="PANTHER" id="PTHR30037">
    <property type="entry name" value="DNA-3-METHYLADENINE GLYCOSYLASE 1"/>
    <property type="match status" value="1"/>
</dbReference>
<reference evidence="6" key="1">
    <citation type="submission" date="2018-06" db="EMBL/GenBank/DDBJ databases">
        <authorList>
            <person name="Zhirakovskaya E."/>
        </authorList>
    </citation>
    <scope>NUCLEOTIDE SEQUENCE</scope>
</reference>
<dbReference type="GO" id="GO:0046872">
    <property type="term" value="F:metal ion binding"/>
    <property type="evidence" value="ECO:0007669"/>
    <property type="project" value="UniProtKB-KW"/>
</dbReference>
<evidence type="ECO:0000256" key="3">
    <source>
        <dbReference type="ARBA" id="ARBA00022801"/>
    </source>
</evidence>
<keyword evidence="5" id="KW-0234">DNA repair</keyword>
<keyword evidence="6" id="KW-0326">Glycosidase</keyword>
<dbReference type="EMBL" id="UOED01000118">
    <property type="protein sequence ID" value="VAV97501.1"/>
    <property type="molecule type" value="Genomic_DNA"/>
</dbReference>
<keyword evidence="1" id="KW-0479">Metal-binding</keyword>
<dbReference type="GO" id="GO:0006284">
    <property type="term" value="P:base-excision repair"/>
    <property type="evidence" value="ECO:0007669"/>
    <property type="project" value="InterPro"/>
</dbReference>
<dbReference type="GO" id="GO:0008725">
    <property type="term" value="F:DNA-3-methyladenine glycosylase activity"/>
    <property type="evidence" value="ECO:0007669"/>
    <property type="project" value="UniProtKB-EC"/>
</dbReference>